<reference evidence="1" key="1">
    <citation type="submission" date="2011-09" db="EMBL/GenBank/DDBJ databases">
        <title>The permanent draft genome of Mucilaginibacter paludis DSM 18603.</title>
        <authorList>
            <consortium name="US DOE Joint Genome Institute (JGI-PGF)"/>
            <person name="Lucas S."/>
            <person name="Han J."/>
            <person name="Lapidus A."/>
            <person name="Bruce D."/>
            <person name="Goodwin L."/>
            <person name="Pitluck S."/>
            <person name="Peters L."/>
            <person name="Kyrpides N."/>
            <person name="Mavromatis K."/>
            <person name="Ivanova N."/>
            <person name="Mikhailova N."/>
            <person name="Held B."/>
            <person name="Detter J.C."/>
            <person name="Tapia R."/>
            <person name="Han C."/>
            <person name="Land M."/>
            <person name="Hauser L."/>
            <person name="Markowitz V."/>
            <person name="Cheng J.-F."/>
            <person name="Hugenholtz P."/>
            <person name="Woyke T."/>
            <person name="Wu D."/>
            <person name="Tindall B."/>
            <person name="Brambilla E."/>
            <person name="Klenk H.-P."/>
            <person name="Eisen J.A."/>
        </authorList>
    </citation>
    <scope>NUCLEOTIDE SEQUENCE [LARGE SCALE GENOMIC DNA]</scope>
    <source>
        <strain evidence="1">DSM 18603</strain>
    </source>
</reference>
<dbReference type="OrthoDB" id="1446567at2"/>
<dbReference type="HOGENOM" id="CLU_1804431_0_0_10"/>
<gene>
    <name evidence="1" type="ORF">Mucpa_6094</name>
</gene>
<proteinExistence type="predicted"/>
<protein>
    <submittedName>
        <fullName evidence="1">Uncharacterized protein</fullName>
    </submittedName>
</protein>
<dbReference type="eggNOG" id="ENOG5033788">
    <property type="taxonomic scope" value="Bacteria"/>
</dbReference>
<dbReference type="RefSeq" id="WP_008511686.1">
    <property type="nucleotide sequence ID" value="NZ_CM001403.1"/>
</dbReference>
<keyword evidence="2" id="KW-1185">Reference proteome</keyword>
<evidence type="ECO:0000313" key="1">
    <source>
        <dbReference type="EMBL" id="EHQ30152.1"/>
    </source>
</evidence>
<evidence type="ECO:0000313" key="2">
    <source>
        <dbReference type="Proteomes" id="UP000002774"/>
    </source>
</evidence>
<accession>H1YDE3</accession>
<dbReference type="EMBL" id="CM001403">
    <property type="protein sequence ID" value="EHQ30152.1"/>
    <property type="molecule type" value="Genomic_DNA"/>
</dbReference>
<organism evidence="1 2">
    <name type="scientific">Mucilaginibacter paludis DSM 18603</name>
    <dbReference type="NCBI Taxonomy" id="714943"/>
    <lineage>
        <taxon>Bacteria</taxon>
        <taxon>Pseudomonadati</taxon>
        <taxon>Bacteroidota</taxon>
        <taxon>Sphingobacteriia</taxon>
        <taxon>Sphingobacteriales</taxon>
        <taxon>Sphingobacteriaceae</taxon>
        <taxon>Mucilaginibacter</taxon>
    </lineage>
</organism>
<dbReference type="Proteomes" id="UP000002774">
    <property type="component" value="Chromosome"/>
</dbReference>
<sequence length="153" mass="16882">MPNIKKLFVLLFAMICQYHVTLGQVAKYHKVSNEALVYVLNNLTLIAKYKTPDNYQTSGPDLFISVFDVSDPSGSAGNESCEVTTTIYIAVSEDGEAPEQHVYKLTSLYNPKFVKWMQKPGGPAMLLSYGSSDGKRKAIEVKIALQGLTIISK</sequence>
<dbReference type="AlphaFoldDB" id="H1YDE3"/>
<name>H1YDE3_9SPHI</name>
<dbReference type="STRING" id="714943.Mucpa_6094"/>